<dbReference type="InterPro" id="IPR001041">
    <property type="entry name" value="2Fe-2S_ferredoxin-type"/>
</dbReference>
<evidence type="ECO:0000256" key="5">
    <source>
        <dbReference type="ARBA" id="ARBA00022723"/>
    </source>
</evidence>
<feature type="domain" description="2Fe-2S ferredoxin-type" evidence="9">
    <location>
        <begin position="233"/>
        <end position="320"/>
    </location>
</feature>
<dbReference type="Gene3D" id="2.40.30.10">
    <property type="entry name" value="Translation factors"/>
    <property type="match status" value="1"/>
</dbReference>
<dbReference type="PRINTS" id="PR00409">
    <property type="entry name" value="PHDIOXRDTASE"/>
</dbReference>
<evidence type="ECO:0000256" key="4">
    <source>
        <dbReference type="ARBA" id="ARBA00022714"/>
    </source>
</evidence>
<dbReference type="CDD" id="cd00207">
    <property type="entry name" value="fer2"/>
    <property type="match status" value="1"/>
</dbReference>
<evidence type="ECO:0000313" key="12">
    <source>
        <dbReference type="Proteomes" id="UP001138793"/>
    </source>
</evidence>
<dbReference type="SUPFAM" id="SSF52343">
    <property type="entry name" value="Ferredoxin reductase-like, C-terminal NADP-linked domain"/>
    <property type="match status" value="1"/>
</dbReference>
<reference evidence="11" key="1">
    <citation type="submission" date="2021-03" db="EMBL/GenBank/DDBJ databases">
        <title>Genomic Encyclopedia of Type Strains, Phase IV (KMG-IV): sequencing the most valuable type-strain genomes for metagenomic binning, comparative biology and taxonomic classification.</title>
        <authorList>
            <person name="Goeker M."/>
        </authorList>
    </citation>
    <scope>NUCLEOTIDE SEQUENCE</scope>
    <source>
        <strain evidence="11">DSM 107338</strain>
    </source>
</reference>
<keyword evidence="4" id="KW-0001">2Fe-2S</keyword>
<dbReference type="RefSeq" id="WP_149476131.1">
    <property type="nucleotide sequence ID" value="NZ_JAGGMB010000008.1"/>
</dbReference>
<feature type="domain" description="FAD-binding FR-type" evidence="10">
    <location>
        <begin position="3"/>
        <end position="108"/>
    </location>
</feature>
<comment type="cofactor">
    <cofactor evidence="1">
        <name>FMN</name>
        <dbReference type="ChEBI" id="CHEBI:58210"/>
    </cofactor>
</comment>
<keyword evidence="12" id="KW-1185">Reference proteome</keyword>
<keyword evidence="7" id="KW-0408">Iron</keyword>
<evidence type="ECO:0000256" key="3">
    <source>
        <dbReference type="ARBA" id="ARBA00022643"/>
    </source>
</evidence>
<evidence type="ECO:0000313" key="11">
    <source>
        <dbReference type="EMBL" id="MBP2078448.1"/>
    </source>
</evidence>
<dbReference type="Pfam" id="PF22290">
    <property type="entry name" value="DmmA-like_N"/>
    <property type="match status" value="1"/>
</dbReference>
<dbReference type="PANTHER" id="PTHR30212">
    <property type="entry name" value="PROTEIN YIIM"/>
    <property type="match status" value="1"/>
</dbReference>
<accession>A0A9X1CIE0</accession>
<dbReference type="GO" id="GO:0016491">
    <property type="term" value="F:oxidoreductase activity"/>
    <property type="evidence" value="ECO:0007669"/>
    <property type="project" value="UniProtKB-KW"/>
</dbReference>
<name>A0A9X1CIE0_9BACI</name>
<dbReference type="InterPro" id="IPR012675">
    <property type="entry name" value="Beta-grasp_dom_sf"/>
</dbReference>
<keyword evidence="8" id="KW-0411">Iron-sulfur</keyword>
<comment type="caution">
    <text evidence="11">The sequence shown here is derived from an EMBL/GenBank/DDBJ whole genome shotgun (WGS) entry which is preliminary data.</text>
</comment>
<dbReference type="InterPro" id="IPR006058">
    <property type="entry name" value="2Fe2S_fd_BS"/>
</dbReference>
<dbReference type="InterPro" id="IPR054582">
    <property type="entry name" value="DmmA-like_N"/>
</dbReference>
<dbReference type="GO" id="GO:0051537">
    <property type="term" value="F:2 iron, 2 sulfur cluster binding"/>
    <property type="evidence" value="ECO:0007669"/>
    <property type="project" value="UniProtKB-KW"/>
</dbReference>
<dbReference type="SUPFAM" id="SSF54292">
    <property type="entry name" value="2Fe-2S ferredoxin-like"/>
    <property type="match status" value="1"/>
</dbReference>
<dbReference type="Proteomes" id="UP001138793">
    <property type="component" value="Unassembled WGS sequence"/>
</dbReference>
<keyword evidence="3" id="KW-0288">FMN</keyword>
<dbReference type="GO" id="GO:0046872">
    <property type="term" value="F:metal ion binding"/>
    <property type="evidence" value="ECO:0007669"/>
    <property type="project" value="UniProtKB-KW"/>
</dbReference>
<dbReference type="InterPro" id="IPR017927">
    <property type="entry name" value="FAD-bd_FR_type"/>
</dbReference>
<keyword evidence="2" id="KW-0285">Flavoprotein</keyword>
<protein>
    <submittedName>
        <fullName evidence="11">Ferredoxin-NADP reductase</fullName>
    </submittedName>
</protein>
<dbReference type="CDD" id="cd06185">
    <property type="entry name" value="PDR_like"/>
    <property type="match status" value="1"/>
</dbReference>
<dbReference type="InterPro" id="IPR036010">
    <property type="entry name" value="2Fe-2S_ferredoxin-like_sf"/>
</dbReference>
<dbReference type="InterPro" id="IPR017938">
    <property type="entry name" value="Riboflavin_synthase-like_b-brl"/>
</dbReference>
<dbReference type="Gene3D" id="3.10.20.30">
    <property type="match status" value="1"/>
</dbReference>
<evidence type="ECO:0000256" key="6">
    <source>
        <dbReference type="ARBA" id="ARBA00023002"/>
    </source>
</evidence>
<dbReference type="Pfam" id="PF00111">
    <property type="entry name" value="Fer2"/>
    <property type="match status" value="1"/>
</dbReference>
<dbReference type="Gene3D" id="3.40.50.80">
    <property type="entry name" value="Nucleotide-binding domain of ferredoxin-NADP reductase (FNR) module"/>
    <property type="match status" value="1"/>
</dbReference>
<keyword evidence="5" id="KW-0479">Metal-binding</keyword>
<evidence type="ECO:0000256" key="8">
    <source>
        <dbReference type="ARBA" id="ARBA00023014"/>
    </source>
</evidence>
<dbReference type="AlphaFoldDB" id="A0A9X1CIE0"/>
<evidence type="ECO:0000259" key="10">
    <source>
        <dbReference type="PROSITE" id="PS51384"/>
    </source>
</evidence>
<dbReference type="SUPFAM" id="SSF63380">
    <property type="entry name" value="Riboflavin synthase domain-like"/>
    <property type="match status" value="1"/>
</dbReference>
<keyword evidence="6" id="KW-0560">Oxidoreductase</keyword>
<dbReference type="PROSITE" id="PS51384">
    <property type="entry name" value="FAD_FR"/>
    <property type="match status" value="1"/>
</dbReference>
<dbReference type="PROSITE" id="PS51085">
    <property type="entry name" value="2FE2S_FER_2"/>
    <property type="match status" value="1"/>
</dbReference>
<gene>
    <name evidence="11" type="ORF">J2Z64_002712</name>
</gene>
<organism evidence="11 12">
    <name type="scientific">Oceanobacillus polygoni</name>
    <dbReference type="NCBI Taxonomy" id="1235259"/>
    <lineage>
        <taxon>Bacteria</taxon>
        <taxon>Bacillati</taxon>
        <taxon>Bacillota</taxon>
        <taxon>Bacilli</taxon>
        <taxon>Bacillales</taxon>
        <taxon>Bacillaceae</taxon>
        <taxon>Oceanobacillus</taxon>
    </lineage>
</organism>
<proteinExistence type="predicted"/>
<dbReference type="EMBL" id="JAGGMB010000008">
    <property type="protein sequence ID" value="MBP2078448.1"/>
    <property type="molecule type" value="Genomic_DNA"/>
</dbReference>
<dbReference type="OrthoDB" id="573132at2"/>
<dbReference type="PROSITE" id="PS00197">
    <property type="entry name" value="2FE2S_FER_1"/>
    <property type="match status" value="1"/>
</dbReference>
<evidence type="ECO:0000256" key="1">
    <source>
        <dbReference type="ARBA" id="ARBA00001917"/>
    </source>
</evidence>
<dbReference type="PANTHER" id="PTHR30212:SF2">
    <property type="entry name" value="PROTEIN YIIM"/>
    <property type="match status" value="1"/>
</dbReference>
<dbReference type="InterPro" id="IPR052353">
    <property type="entry name" value="Benzoxazolinone_Detox_Enz"/>
</dbReference>
<evidence type="ECO:0000259" key="9">
    <source>
        <dbReference type="PROSITE" id="PS51085"/>
    </source>
</evidence>
<sequence length="320" mass="35913">MSANTIDVVVEEIRNESPQVKSFKLKPSDTSRLLRCGAGSHVKTYVQFDQNLFENNYSLINDPDQSGYYQIAIRRSDESKGGSVCWHDQVKEGDQLKISYPKNHFSLSFSAKHHVLIAAGIGITPFIAMAADLKKKGKSFELHYAARSNDLCAFHSFLNSVYPDETQFYFSKQGNRMTTDVMNNQPIGTHVYFCGPEKMINEYAEAARSYGYPDSNIHFELFVPPDFGPMEPFQVKLNKSNKIVEVPEDKSLLDILLKHGIDAPYSCKIGGCGSCQVDVLEGEVDHRDLFLTDKEKEEKSVICTCVSRAKVKNGSIVLDL</sequence>
<dbReference type="InterPro" id="IPR039261">
    <property type="entry name" value="FNR_nucleotide-bd"/>
</dbReference>
<evidence type="ECO:0000256" key="7">
    <source>
        <dbReference type="ARBA" id="ARBA00023004"/>
    </source>
</evidence>
<evidence type="ECO:0000256" key="2">
    <source>
        <dbReference type="ARBA" id="ARBA00022630"/>
    </source>
</evidence>